<keyword evidence="2" id="KW-1185">Reference proteome</keyword>
<organism evidence="1 2">
    <name type="scientific">Streptomyces boetiae</name>
    <dbReference type="NCBI Taxonomy" id="3075541"/>
    <lineage>
        <taxon>Bacteria</taxon>
        <taxon>Bacillati</taxon>
        <taxon>Actinomycetota</taxon>
        <taxon>Actinomycetes</taxon>
        <taxon>Kitasatosporales</taxon>
        <taxon>Streptomycetaceae</taxon>
        <taxon>Streptomyces</taxon>
    </lineage>
</organism>
<evidence type="ECO:0000313" key="1">
    <source>
        <dbReference type="EMBL" id="MDT0306821.1"/>
    </source>
</evidence>
<protein>
    <recommendedName>
        <fullName evidence="3">Transcriptional regulator</fullName>
    </recommendedName>
</protein>
<proteinExistence type="predicted"/>
<dbReference type="Proteomes" id="UP001183388">
    <property type="component" value="Unassembled WGS sequence"/>
</dbReference>
<reference evidence="2" key="1">
    <citation type="submission" date="2023-07" db="EMBL/GenBank/DDBJ databases">
        <title>30 novel species of actinomycetes from the DSMZ collection.</title>
        <authorList>
            <person name="Nouioui I."/>
        </authorList>
    </citation>
    <scope>NUCLEOTIDE SEQUENCE [LARGE SCALE GENOMIC DNA]</scope>
    <source>
        <strain evidence="2">DSM 44917</strain>
    </source>
</reference>
<gene>
    <name evidence="1" type="ORF">RM780_07575</name>
</gene>
<accession>A0ABU2L5V3</accession>
<evidence type="ECO:0008006" key="3">
    <source>
        <dbReference type="Google" id="ProtNLM"/>
    </source>
</evidence>
<dbReference type="EMBL" id="JAVREN010000008">
    <property type="protein sequence ID" value="MDT0306821.1"/>
    <property type="molecule type" value="Genomic_DNA"/>
</dbReference>
<comment type="caution">
    <text evidence="1">The sequence shown here is derived from an EMBL/GenBank/DDBJ whole genome shotgun (WGS) entry which is preliminary data.</text>
</comment>
<sequence length="141" mass="14842">MDRVQDSLPLWLPSAGQGVQVVPCHRWFDAVRVPGFVGVRVVALLRRAQLEGAVIEDQVGDSLTWLVRVGAADGWDAFGAEVLGAGQSVAVPPARFVAGAFTGGAGLRWLIAPSGVCLAEPGALRAAVRGAFWEVRRGRTA</sequence>
<name>A0ABU2L5V3_9ACTN</name>
<evidence type="ECO:0000313" key="2">
    <source>
        <dbReference type="Proteomes" id="UP001183388"/>
    </source>
</evidence>
<dbReference type="RefSeq" id="WP_311629759.1">
    <property type="nucleotide sequence ID" value="NZ_JAVREN010000008.1"/>
</dbReference>